<evidence type="ECO:0000313" key="7">
    <source>
        <dbReference type="EMBL" id="KAF7835905.1"/>
    </source>
</evidence>
<evidence type="ECO:0000313" key="8">
    <source>
        <dbReference type="Proteomes" id="UP000634136"/>
    </source>
</evidence>
<evidence type="ECO:0000259" key="6">
    <source>
        <dbReference type="Pfam" id="PF07993"/>
    </source>
</evidence>
<dbReference type="InterPro" id="IPR013120">
    <property type="entry name" value="FAR_NAD-bd"/>
</dbReference>
<dbReference type="GO" id="GO:0035336">
    <property type="term" value="P:long-chain fatty-acyl-CoA metabolic process"/>
    <property type="evidence" value="ECO:0007669"/>
    <property type="project" value="TreeGrafter"/>
</dbReference>
<evidence type="ECO:0000256" key="3">
    <source>
        <dbReference type="ARBA" id="ARBA00023098"/>
    </source>
</evidence>
<comment type="caution">
    <text evidence="7">The sequence shown here is derived from an EMBL/GenBank/DDBJ whole genome shotgun (WGS) entry which is preliminary data.</text>
</comment>
<comment type="similarity">
    <text evidence="1 4">Belongs to the fatty acyl-CoA reductase family.</text>
</comment>
<dbReference type="InterPro" id="IPR033640">
    <property type="entry name" value="FAR_C"/>
</dbReference>
<dbReference type="InterPro" id="IPR036291">
    <property type="entry name" value="NAD(P)-bd_dom_sf"/>
</dbReference>
<gene>
    <name evidence="7" type="ORF">G2W53_010764</name>
</gene>
<sequence length="414" mass="46980">MKKVKEVHGEKYEEFMMKKLVAIPGNICESDLGIDPLTANHIANNVHVIINSAATTNFDERYDVALSVNTKGPSHLLSFANTCKNACLFLHISTAYVNDGRVGKIEETALVPMLDIEKEMKLVSSLMEHSSVQENQHSNQKMKQLGLQRAKIHGWKSCYTFSKAMGEMKITSMIGNISIVILRPSIIESTYKEPFSGWIEGNRMLDPFLTLFGKGRLPGLFADPQVIADVVPVDMVVNVVIAAMAKHGISGIPDINVYQIGSSMVNPVTLGNIMDYTYKHFKCNPLLDSKRDEISITRSKYFSSIDDFSHYITIEITKESGLMEALVRNVKPSLYTKLDRQCKKRAQFFIQMVKTYETFGFFRGRFEIGNAQKLREEMCEEEKKMYGFEVEGINWKEYFCSIHIPGLRKHVLKE</sequence>
<dbReference type="Pfam" id="PF07993">
    <property type="entry name" value="NAD_binding_4"/>
    <property type="match status" value="1"/>
</dbReference>
<dbReference type="InterPro" id="IPR026055">
    <property type="entry name" value="FAR"/>
</dbReference>
<accession>A0A835CC17</accession>
<evidence type="ECO:0000256" key="4">
    <source>
        <dbReference type="RuleBase" id="RU363097"/>
    </source>
</evidence>
<dbReference type="EMBL" id="JAAIUW010000004">
    <property type="protein sequence ID" value="KAF7835905.1"/>
    <property type="molecule type" value="Genomic_DNA"/>
</dbReference>
<dbReference type="GO" id="GO:0080019">
    <property type="term" value="F:alcohol-forming very long-chain fatty acyl-CoA reductase activity"/>
    <property type="evidence" value="ECO:0007669"/>
    <property type="project" value="InterPro"/>
</dbReference>
<keyword evidence="8" id="KW-1185">Reference proteome</keyword>
<keyword evidence="3 4" id="KW-0443">Lipid metabolism</keyword>
<evidence type="ECO:0000256" key="1">
    <source>
        <dbReference type="ARBA" id="ARBA00005928"/>
    </source>
</evidence>
<dbReference type="EC" id="1.2.1.84" evidence="4"/>
<name>A0A835CC17_9FABA</name>
<dbReference type="PANTHER" id="PTHR11011:SF66">
    <property type="entry name" value="FATTY ACYL-COA REDUCTASE 6, CHLOROPLASTIC"/>
    <property type="match status" value="1"/>
</dbReference>
<dbReference type="OrthoDB" id="1725519at2759"/>
<comment type="function">
    <text evidence="4">Catalyzes the reduction of fatty acyl-CoA to fatty alcohols.</text>
</comment>
<dbReference type="Pfam" id="PF03015">
    <property type="entry name" value="Sterile"/>
    <property type="match status" value="1"/>
</dbReference>
<dbReference type="Proteomes" id="UP000634136">
    <property type="component" value="Unassembled WGS sequence"/>
</dbReference>
<keyword evidence="2 4" id="KW-0444">Lipid biosynthesis</keyword>
<proteinExistence type="inferred from homology"/>
<dbReference type="GO" id="GO:0102965">
    <property type="term" value="F:alcohol-forming long-chain fatty acyl-CoA reductase activity"/>
    <property type="evidence" value="ECO:0007669"/>
    <property type="project" value="UniProtKB-EC"/>
</dbReference>
<organism evidence="7 8">
    <name type="scientific">Senna tora</name>
    <dbReference type="NCBI Taxonomy" id="362788"/>
    <lineage>
        <taxon>Eukaryota</taxon>
        <taxon>Viridiplantae</taxon>
        <taxon>Streptophyta</taxon>
        <taxon>Embryophyta</taxon>
        <taxon>Tracheophyta</taxon>
        <taxon>Spermatophyta</taxon>
        <taxon>Magnoliopsida</taxon>
        <taxon>eudicotyledons</taxon>
        <taxon>Gunneridae</taxon>
        <taxon>Pentapetalae</taxon>
        <taxon>rosids</taxon>
        <taxon>fabids</taxon>
        <taxon>Fabales</taxon>
        <taxon>Fabaceae</taxon>
        <taxon>Caesalpinioideae</taxon>
        <taxon>Cassia clade</taxon>
        <taxon>Senna</taxon>
    </lineage>
</organism>
<keyword evidence="4" id="KW-0521">NADP</keyword>
<feature type="domain" description="Fatty acyl-CoA reductase C-terminal" evidence="5">
    <location>
        <begin position="341"/>
        <end position="414"/>
    </location>
</feature>
<comment type="catalytic activity">
    <reaction evidence="4">
        <text>a long-chain fatty acyl-CoA + 2 NADPH + 2 H(+) = a long-chain primary fatty alcohol + 2 NADP(+) + CoA</text>
        <dbReference type="Rhea" id="RHEA:52716"/>
        <dbReference type="ChEBI" id="CHEBI:15378"/>
        <dbReference type="ChEBI" id="CHEBI:57287"/>
        <dbReference type="ChEBI" id="CHEBI:57783"/>
        <dbReference type="ChEBI" id="CHEBI:58349"/>
        <dbReference type="ChEBI" id="CHEBI:77396"/>
        <dbReference type="ChEBI" id="CHEBI:83139"/>
        <dbReference type="EC" id="1.2.1.84"/>
    </reaction>
</comment>
<dbReference type="AlphaFoldDB" id="A0A835CC17"/>
<evidence type="ECO:0000256" key="2">
    <source>
        <dbReference type="ARBA" id="ARBA00022516"/>
    </source>
</evidence>
<reference evidence="7" key="1">
    <citation type="submission" date="2020-09" db="EMBL/GenBank/DDBJ databases">
        <title>Genome-Enabled Discovery of Anthraquinone Biosynthesis in Senna tora.</title>
        <authorList>
            <person name="Kang S.-H."/>
            <person name="Pandey R.P."/>
            <person name="Lee C.-M."/>
            <person name="Sim J.-S."/>
            <person name="Jeong J.-T."/>
            <person name="Choi B.-S."/>
            <person name="Jung M."/>
            <person name="Ginzburg D."/>
            <person name="Zhao K."/>
            <person name="Won S.Y."/>
            <person name="Oh T.-J."/>
            <person name="Yu Y."/>
            <person name="Kim N.-H."/>
            <person name="Lee O.R."/>
            <person name="Lee T.-H."/>
            <person name="Bashyal P."/>
            <person name="Kim T.-S."/>
            <person name="Lee W.-H."/>
            <person name="Kawkins C."/>
            <person name="Kim C.-K."/>
            <person name="Kim J.S."/>
            <person name="Ahn B.O."/>
            <person name="Rhee S.Y."/>
            <person name="Sohng J.K."/>
        </authorList>
    </citation>
    <scope>NUCLEOTIDE SEQUENCE</scope>
    <source>
        <tissue evidence="7">Leaf</tissue>
    </source>
</reference>
<feature type="domain" description="Thioester reductase (TE)" evidence="6">
    <location>
        <begin position="13"/>
        <end position="239"/>
    </location>
</feature>
<dbReference type="GO" id="GO:0010345">
    <property type="term" value="P:suberin biosynthetic process"/>
    <property type="evidence" value="ECO:0007669"/>
    <property type="project" value="TreeGrafter"/>
</dbReference>
<evidence type="ECO:0000259" key="5">
    <source>
        <dbReference type="Pfam" id="PF03015"/>
    </source>
</evidence>
<protein>
    <recommendedName>
        <fullName evidence="4">Fatty acyl-CoA reductase</fullName>
        <ecNumber evidence="4">1.2.1.84</ecNumber>
    </recommendedName>
</protein>
<dbReference type="Gene3D" id="3.40.50.720">
    <property type="entry name" value="NAD(P)-binding Rossmann-like Domain"/>
    <property type="match status" value="1"/>
</dbReference>
<dbReference type="SUPFAM" id="SSF51735">
    <property type="entry name" value="NAD(P)-binding Rossmann-fold domains"/>
    <property type="match status" value="1"/>
</dbReference>
<dbReference type="PANTHER" id="PTHR11011">
    <property type="entry name" value="MALE STERILITY PROTEIN 2-RELATED"/>
    <property type="match status" value="1"/>
</dbReference>
<keyword evidence="4" id="KW-0560">Oxidoreductase</keyword>